<dbReference type="InterPro" id="IPR029062">
    <property type="entry name" value="Class_I_gatase-like"/>
</dbReference>
<dbReference type="InterPro" id="IPR036465">
    <property type="entry name" value="vWFA_dom_sf"/>
</dbReference>
<dbReference type="RefSeq" id="WP_145052427.1">
    <property type="nucleotide sequence ID" value="NZ_CP036433.1"/>
</dbReference>
<dbReference type="Proteomes" id="UP000317648">
    <property type="component" value="Chromosome"/>
</dbReference>
<dbReference type="SMART" id="SM00327">
    <property type="entry name" value="VWA"/>
    <property type="match status" value="1"/>
</dbReference>
<dbReference type="EMBL" id="CP036433">
    <property type="protein sequence ID" value="QDU94280.1"/>
    <property type="molecule type" value="Genomic_DNA"/>
</dbReference>
<dbReference type="Gene3D" id="3.40.50.410">
    <property type="entry name" value="von Willebrand factor, type A domain"/>
    <property type="match status" value="1"/>
</dbReference>
<evidence type="ECO:0000313" key="3">
    <source>
        <dbReference type="EMBL" id="QDU94280.1"/>
    </source>
</evidence>
<dbReference type="OrthoDB" id="9781333at2"/>
<sequence>MLAALEFSYPLHLWALAAAPLVAWLAWRSPRAMSTSVRATLAACRTLLAVLLILALAGPHWRSPAVDGTIVLAIDRSPSAAAGDTAALAGLTTPASETSADIPPAIVRTGFAGTAWTETNAPGATTGTKPVEPDSRPGPAVAAALAMLPGDQNGKVVLATDGLQTSGDLLSLAVQSRQPIDTALLSAFALPEAAVLDITAPASARPLSPVPLQITVIANRPGQAQIRLSRNGQQLAELPLTLGPEPTSVFHLDQMPLTDDAVYTAELIGAEDQEPANNRRRTVVAAAPPQRALLVSGEAMAETASAASLSQGWATQGLATETASVEQLAAGLSLDAYDLLFLSGVAAARLPEEQWQAIEKFVQSGGGLLVAGGESVFGREALTGSPLEQLAPVDAAPPIERRETVLAMALVIDKSASMEEERRMQLAKSGAKRVVELLGPEDKVGLLAFGSESQWVSPIATLDDKASVLARIDRLQSEGRTNMYPALARAYLALEQTDADQRHVILLTDGVSTPGDFGQIARKMAASGIGVSTVSVSQGADQTILRDIARIAGGVHRHCDKPEDLGDIVVEAAAEAAAVTEASDFQPYILQSLPGLELTAAPPLAGYARTRPKADGESLLLTPAGDPLLSWRRLGAGTVIAFTADLNGPATARFRNWDGYPAFWLRLARLGARSDLQSGVACSLYGDPDQLRLNVEAITSGVKVSSFRDDLQGVALLRGQTDQGEIVEQEMPLAQVAPGRYEARWPHPAPGVYTAQVELTGWDNVPLQMRCGSAVDYPRELRLAAASTDLLAAVAAASGGVYQPDLKRLGEVPQGSATRLCSLAPWLLLLGAIVLLGETACRRGSNLLPG</sequence>
<dbReference type="CDD" id="cd03143">
    <property type="entry name" value="A4_beta-galactosidase_middle_domain"/>
    <property type="match status" value="1"/>
</dbReference>
<name>A0A518DR10_9BACT</name>
<accession>A0A518DR10</accession>
<dbReference type="Gene3D" id="3.40.50.880">
    <property type="match status" value="1"/>
</dbReference>
<organism evidence="3 4">
    <name type="scientific">Lignipirellula cremea</name>
    <dbReference type="NCBI Taxonomy" id="2528010"/>
    <lineage>
        <taxon>Bacteria</taxon>
        <taxon>Pseudomonadati</taxon>
        <taxon>Planctomycetota</taxon>
        <taxon>Planctomycetia</taxon>
        <taxon>Pirellulales</taxon>
        <taxon>Pirellulaceae</taxon>
        <taxon>Lignipirellula</taxon>
    </lineage>
</organism>
<keyword evidence="4" id="KW-1185">Reference proteome</keyword>
<dbReference type="SUPFAM" id="SSF53300">
    <property type="entry name" value="vWA-like"/>
    <property type="match status" value="1"/>
</dbReference>
<dbReference type="PROSITE" id="PS50234">
    <property type="entry name" value="VWFA"/>
    <property type="match status" value="1"/>
</dbReference>
<evidence type="ECO:0000259" key="2">
    <source>
        <dbReference type="PROSITE" id="PS50234"/>
    </source>
</evidence>
<dbReference type="Pfam" id="PF00092">
    <property type="entry name" value="VWA"/>
    <property type="match status" value="1"/>
</dbReference>
<dbReference type="KEGG" id="lcre:Pla8534_20690"/>
<dbReference type="InterPro" id="IPR002035">
    <property type="entry name" value="VWF_A"/>
</dbReference>
<dbReference type="PANTHER" id="PTHR37947:SF2">
    <property type="entry name" value="VON WILLEBRAND FACTOR TYPE A"/>
    <property type="match status" value="1"/>
</dbReference>
<dbReference type="SUPFAM" id="SSF52317">
    <property type="entry name" value="Class I glutamine amidotransferase-like"/>
    <property type="match status" value="1"/>
</dbReference>
<keyword evidence="1" id="KW-1133">Transmembrane helix</keyword>
<evidence type="ECO:0000256" key="1">
    <source>
        <dbReference type="SAM" id="Phobius"/>
    </source>
</evidence>
<dbReference type="PANTHER" id="PTHR37947">
    <property type="entry name" value="BLL2462 PROTEIN"/>
    <property type="match status" value="1"/>
</dbReference>
<protein>
    <submittedName>
        <fullName evidence="3">von Willebrand factor type A domain protein</fullName>
    </submittedName>
</protein>
<dbReference type="CDD" id="cd00198">
    <property type="entry name" value="vWFA"/>
    <property type="match status" value="1"/>
</dbReference>
<evidence type="ECO:0000313" key="4">
    <source>
        <dbReference type="Proteomes" id="UP000317648"/>
    </source>
</evidence>
<reference evidence="3 4" key="1">
    <citation type="submission" date="2019-02" db="EMBL/GenBank/DDBJ databases">
        <title>Deep-cultivation of Planctomycetes and their phenomic and genomic characterization uncovers novel biology.</title>
        <authorList>
            <person name="Wiegand S."/>
            <person name="Jogler M."/>
            <person name="Boedeker C."/>
            <person name="Pinto D."/>
            <person name="Vollmers J."/>
            <person name="Rivas-Marin E."/>
            <person name="Kohn T."/>
            <person name="Peeters S.H."/>
            <person name="Heuer A."/>
            <person name="Rast P."/>
            <person name="Oberbeckmann S."/>
            <person name="Bunk B."/>
            <person name="Jeske O."/>
            <person name="Meyerdierks A."/>
            <person name="Storesund J.E."/>
            <person name="Kallscheuer N."/>
            <person name="Luecker S."/>
            <person name="Lage O.M."/>
            <person name="Pohl T."/>
            <person name="Merkel B.J."/>
            <person name="Hornburger P."/>
            <person name="Mueller R.-W."/>
            <person name="Bruemmer F."/>
            <person name="Labrenz M."/>
            <person name="Spormann A.M."/>
            <person name="Op den Camp H."/>
            <person name="Overmann J."/>
            <person name="Amann R."/>
            <person name="Jetten M.S.M."/>
            <person name="Mascher T."/>
            <person name="Medema M.H."/>
            <person name="Devos D.P."/>
            <person name="Kaster A.-K."/>
            <person name="Ovreas L."/>
            <person name="Rohde M."/>
            <person name="Galperin M.Y."/>
            <person name="Jogler C."/>
        </authorList>
    </citation>
    <scope>NUCLEOTIDE SEQUENCE [LARGE SCALE GENOMIC DNA]</scope>
    <source>
        <strain evidence="3 4">Pla85_3_4</strain>
    </source>
</reference>
<keyword evidence="1" id="KW-0472">Membrane</keyword>
<proteinExistence type="predicted"/>
<feature type="transmembrane region" description="Helical" evidence="1">
    <location>
        <begin position="39"/>
        <end position="61"/>
    </location>
</feature>
<keyword evidence="1" id="KW-0812">Transmembrane</keyword>
<dbReference type="AlphaFoldDB" id="A0A518DR10"/>
<feature type="domain" description="VWFA" evidence="2">
    <location>
        <begin position="407"/>
        <end position="593"/>
    </location>
</feature>
<gene>
    <name evidence="3" type="ORF">Pla8534_20690</name>
</gene>
<feature type="transmembrane region" description="Helical" evidence="1">
    <location>
        <begin position="12"/>
        <end position="27"/>
    </location>
</feature>